<accession>A0AAE0IUP8</accession>
<feature type="compositionally biased region" description="Low complexity" evidence="2">
    <location>
        <begin position="1412"/>
        <end position="1438"/>
    </location>
</feature>
<dbReference type="InterPro" id="IPR027417">
    <property type="entry name" value="P-loop_NTPase"/>
</dbReference>
<sequence>MAPAPDKPSEIAAIWEDACRTFEKESGASNEFAAISTKSPAEIKSTLYFELDKLKSRRHDGGKIDAIRKSIGKHLDIIHGVASIASQLGKAAFPPTEAIFAAFTLVIRASKAVSEDLDKMERFFQVMGLFAERLGILGNRLPDVPNETYRQILMRVFASMLRVSTVVVKSMSSHRATKFTKSLVRQSGDPELEEAVKELQENVRSFEDATVTAVLAVGVETQRELRGMHDTLDLTFAMTRESRQISHAMRALSVIKTRLNKGGALAKNQRVLCDSYQREIAPRTLEWLFEEEQLQRTAPNDPPSLWISGDAGLGKTVIAASIVKRLNQELSAKLGSPESSQTSVAYFFFHQEYDQPKSSIESMILSCAVQLAEADKDYRMAIAPFIKDIPSLDDWQISWKDLFLDIFPKESPKSLILVLDGLDSYDATYAEESSKELPGVFGKLLERTKDLEARIQIIFTSSNPFFSDQETNSISQGHLWIDKKKMQSDMYRIARHAIKSSSRLKGLGAKLRKKIARFLRDKADNIRYIEHMVRRLNAIGRESKVEAELRALPQDSTKLHELILYDCGKDRSDKELQYLRRLYAWLAYSKKPLSLGAVTKLSEVISGSFDLDAKFEDEVDRSSGILRLLTQPYNESDEETASGSDEASEENNKDGITGNAEERITYKHENSESLVLFQERSLRSFLRRPSDDPHPSDLRSSISAANRMILDDITENLTQLSWKDHHVSDPTLSFWNDSELLDYAADNWLAHLCDINIDTLEANECVSLASNLYKLLSAPQALLNLEFKSYAWRRRWWDRETPSIIHEDAPTALSRLSQRAAQLDPSLFSSDMFLWVELLAEHPEMFHLLVAKGHVRNWLSGPWDLDHYWAAASFRAAYVALYNGKASLQNTELQEYMGMSQTSDMIFRLNQFNPMEPAFTETDVTLMAEIFSDPCKSKTKLLLAQAALITSRDLKMDSVYEFSRALAQAALELGASNTSNLERLRMAHWASRSLISLADSTEKHASTTADDSISVLDQSRLKITEASELLAEVSALCQREETRDEDYAKALEAELVNGVELRIKLEVLLGNIDKAITLFPAAKFCIEFDSFLFGYGGEITELLADKGHWEAIMHLLLSINPKTRKEQLTFNALFLDGLCQFEKAAKLTNQTHEVDGIYAEPGSVSSISRWVNNLDVTLCRALFQQRVVGDLPKARELAKQFLDEGGNPQSVQKMLASNLTEQFRHSKDPDEKDALFKDLKNLLNRLSLLGVDGVEEYDVDASHLGVPLALMARKLGPAKVYHNYLNKTFLSCVKALTDSKAWNDSSSLVTLAKILMCVPGFSEEASVASSCQFYILDRKVYNDENKPSGSNQNEGNQNEDDQKEDNKNEDNKNEERESETNPDTASPSHNTATGSSADDNNSHAHSAEKIPESAANSSSTEATTTTTENTEDTAAATDQITKDVDEDRDVQCDAGSEYCRIWNGRAVYLCVYCVDINLCQTCYEDKIAREEANNPDWRTVCFKGHPFIKAPAEGWRGVEDGVLFLKDNKEIKFRDWLEELQKKWDLAWDRFWLDESLL</sequence>
<feature type="domain" description="Nephrocystin 3-like N-terminal" evidence="4">
    <location>
        <begin position="284"/>
        <end position="461"/>
    </location>
</feature>
<dbReference type="InterPro" id="IPR031350">
    <property type="entry name" value="Goodbye_dom"/>
</dbReference>
<dbReference type="Proteomes" id="UP001286456">
    <property type="component" value="Unassembled WGS sequence"/>
</dbReference>
<dbReference type="Pfam" id="PF17109">
    <property type="entry name" value="Goodbye"/>
    <property type="match status" value="1"/>
</dbReference>
<keyword evidence="1" id="KW-0677">Repeat</keyword>
<evidence type="ECO:0000259" key="3">
    <source>
        <dbReference type="Pfam" id="PF17109"/>
    </source>
</evidence>
<organism evidence="5 6">
    <name type="scientific">Cercophora scortea</name>
    <dbReference type="NCBI Taxonomy" id="314031"/>
    <lineage>
        <taxon>Eukaryota</taxon>
        <taxon>Fungi</taxon>
        <taxon>Dikarya</taxon>
        <taxon>Ascomycota</taxon>
        <taxon>Pezizomycotina</taxon>
        <taxon>Sordariomycetes</taxon>
        <taxon>Sordariomycetidae</taxon>
        <taxon>Sordariales</taxon>
        <taxon>Lasiosphaeriaceae</taxon>
        <taxon>Cercophora</taxon>
    </lineage>
</organism>
<dbReference type="PANTHER" id="PTHR10039">
    <property type="entry name" value="AMELOGENIN"/>
    <property type="match status" value="1"/>
</dbReference>
<dbReference type="PANTHER" id="PTHR10039:SF17">
    <property type="entry name" value="FUNGAL STAND N-TERMINAL GOODBYE DOMAIN-CONTAINING PROTEIN-RELATED"/>
    <property type="match status" value="1"/>
</dbReference>
<protein>
    <recommendedName>
        <fullName evidence="7">NACHT domain-containing protein</fullName>
    </recommendedName>
</protein>
<proteinExistence type="predicted"/>
<feature type="region of interest" description="Disordered" evidence="2">
    <location>
        <begin position="630"/>
        <end position="663"/>
    </location>
</feature>
<evidence type="ECO:0000256" key="1">
    <source>
        <dbReference type="ARBA" id="ARBA00022737"/>
    </source>
</evidence>
<dbReference type="SUPFAM" id="SSF52540">
    <property type="entry name" value="P-loop containing nucleoside triphosphate hydrolases"/>
    <property type="match status" value="1"/>
</dbReference>
<feature type="compositionally biased region" description="Polar residues" evidence="2">
    <location>
        <begin position="1381"/>
        <end position="1399"/>
    </location>
</feature>
<dbReference type="EMBL" id="JAUEPO010000002">
    <property type="protein sequence ID" value="KAK3331599.1"/>
    <property type="molecule type" value="Genomic_DNA"/>
</dbReference>
<keyword evidence="6" id="KW-1185">Reference proteome</keyword>
<evidence type="ECO:0000313" key="5">
    <source>
        <dbReference type="EMBL" id="KAK3331599.1"/>
    </source>
</evidence>
<dbReference type="Gene3D" id="3.40.50.300">
    <property type="entry name" value="P-loop containing nucleotide triphosphate hydrolases"/>
    <property type="match status" value="1"/>
</dbReference>
<evidence type="ECO:0000313" key="6">
    <source>
        <dbReference type="Proteomes" id="UP001286456"/>
    </source>
</evidence>
<feature type="region of interest" description="Disordered" evidence="2">
    <location>
        <begin position="1344"/>
        <end position="1442"/>
    </location>
</feature>
<evidence type="ECO:0000259" key="4">
    <source>
        <dbReference type="Pfam" id="PF24883"/>
    </source>
</evidence>
<reference evidence="5" key="1">
    <citation type="journal article" date="2023" name="Mol. Phylogenet. Evol.">
        <title>Genome-scale phylogeny and comparative genomics of the fungal order Sordariales.</title>
        <authorList>
            <person name="Hensen N."/>
            <person name="Bonometti L."/>
            <person name="Westerberg I."/>
            <person name="Brannstrom I.O."/>
            <person name="Guillou S."/>
            <person name="Cros-Aarteil S."/>
            <person name="Calhoun S."/>
            <person name="Haridas S."/>
            <person name="Kuo A."/>
            <person name="Mondo S."/>
            <person name="Pangilinan J."/>
            <person name="Riley R."/>
            <person name="LaButti K."/>
            <person name="Andreopoulos B."/>
            <person name="Lipzen A."/>
            <person name="Chen C."/>
            <person name="Yan M."/>
            <person name="Daum C."/>
            <person name="Ng V."/>
            <person name="Clum A."/>
            <person name="Steindorff A."/>
            <person name="Ohm R.A."/>
            <person name="Martin F."/>
            <person name="Silar P."/>
            <person name="Natvig D.O."/>
            <person name="Lalanne C."/>
            <person name="Gautier V."/>
            <person name="Ament-Velasquez S.L."/>
            <person name="Kruys A."/>
            <person name="Hutchinson M.I."/>
            <person name="Powell A.J."/>
            <person name="Barry K."/>
            <person name="Miller A.N."/>
            <person name="Grigoriev I.V."/>
            <person name="Debuchy R."/>
            <person name="Gladieux P."/>
            <person name="Hiltunen Thoren M."/>
            <person name="Johannesson H."/>
        </authorList>
    </citation>
    <scope>NUCLEOTIDE SEQUENCE</scope>
    <source>
        <strain evidence="5">SMH4131-1</strain>
    </source>
</reference>
<feature type="domain" description="Fungal STAND N-terminal Goodbye" evidence="3">
    <location>
        <begin position="15"/>
        <end position="134"/>
    </location>
</feature>
<evidence type="ECO:0008006" key="7">
    <source>
        <dbReference type="Google" id="ProtNLM"/>
    </source>
</evidence>
<reference evidence="5" key="2">
    <citation type="submission" date="2023-06" db="EMBL/GenBank/DDBJ databases">
        <authorList>
            <consortium name="Lawrence Berkeley National Laboratory"/>
            <person name="Haridas S."/>
            <person name="Hensen N."/>
            <person name="Bonometti L."/>
            <person name="Westerberg I."/>
            <person name="Brannstrom I.O."/>
            <person name="Guillou S."/>
            <person name="Cros-Aarteil S."/>
            <person name="Calhoun S."/>
            <person name="Kuo A."/>
            <person name="Mondo S."/>
            <person name="Pangilinan J."/>
            <person name="Riley R."/>
            <person name="Labutti K."/>
            <person name="Andreopoulos B."/>
            <person name="Lipzen A."/>
            <person name="Chen C."/>
            <person name="Yanf M."/>
            <person name="Daum C."/>
            <person name="Ng V."/>
            <person name="Clum A."/>
            <person name="Steindorff A."/>
            <person name="Ohm R."/>
            <person name="Martin F."/>
            <person name="Silar P."/>
            <person name="Natvig D."/>
            <person name="Lalanne C."/>
            <person name="Gautier V."/>
            <person name="Ament-Velasquez S.L."/>
            <person name="Kruys A."/>
            <person name="Hutchinson M.I."/>
            <person name="Powell A.J."/>
            <person name="Barry K."/>
            <person name="Miller A.N."/>
            <person name="Grigoriev I.V."/>
            <person name="Debuchy R."/>
            <person name="Gladieux P."/>
            <person name="Thoren M.H."/>
            <person name="Johannesson H."/>
        </authorList>
    </citation>
    <scope>NUCLEOTIDE SEQUENCE</scope>
    <source>
        <strain evidence="5">SMH4131-1</strain>
    </source>
</reference>
<evidence type="ECO:0000256" key="2">
    <source>
        <dbReference type="SAM" id="MobiDB-lite"/>
    </source>
</evidence>
<dbReference type="InterPro" id="IPR056884">
    <property type="entry name" value="NPHP3-like_N"/>
</dbReference>
<feature type="compositionally biased region" description="Basic and acidic residues" evidence="2">
    <location>
        <begin position="1364"/>
        <end position="1379"/>
    </location>
</feature>
<feature type="compositionally biased region" description="Basic and acidic residues" evidence="2">
    <location>
        <begin position="1400"/>
        <end position="1411"/>
    </location>
</feature>
<name>A0AAE0IUP8_9PEZI</name>
<gene>
    <name evidence="5" type="ORF">B0T19DRAFT_472661</name>
</gene>
<dbReference type="Pfam" id="PF24883">
    <property type="entry name" value="NPHP3_N"/>
    <property type="match status" value="1"/>
</dbReference>
<comment type="caution">
    <text evidence="5">The sequence shown here is derived from an EMBL/GenBank/DDBJ whole genome shotgun (WGS) entry which is preliminary data.</text>
</comment>